<reference evidence="3 4" key="1">
    <citation type="submission" date="2017-08" db="EMBL/GenBank/DDBJ databases">
        <title>Infants hospitalized years apart are colonized by the same room-sourced microbial strains.</title>
        <authorList>
            <person name="Brooks B."/>
            <person name="Olm M.R."/>
            <person name="Firek B.A."/>
            <person name="Baker R."/>
            <person name="Thomas B.C."/>
            <person name="Morowitz M.J."/>
            <person name="Banfield J.F."/>
        </authorList>
    </citation>
    <scope>NUCLEOTIDE SEQUENCE [LARGE SCALE GENOMIC DNA]</scope>
    <source>
        <strain evidence="3">S2_003_000_R2_4</strain>
    </source>
</reference>
<name>A0A2W5VC26_9CAUL</name>
<dbReference type="GO" id="GO:0003723">
    <property type="term" value="F:RNA binding"/>
    <property type="evidence" value="ECO:0007669"/>
    <property type="project" value="UniProtKB-KW"/>
</dbReference>
<evidence type="ECO:0000256" key="1">
    <source>
        <dbReference type="PROSITE-ProRule" id="PRU00182"/>
    </source>
</evidence>
<dbReference type="InterPro" id="IPR036986">
    <property type="entry name" value="S4_RNA-bd_sf"/>
</dbReference>
<dbReference type="Proteomes" id="UP000249393">
    <property type="component" value="Unassembled WGS sequence"/>
</dbReference>
<dbReference type="AlphaFoldDB" id="A0A2W5VC26"/>
<comment type="caution">
    <text evidence="3">The sequence shown here is derived from an EMBL/GenBank/DDBJ whole genome shotgun (WGS) entry which is preliminary data.</text>
</comment>
<feature type="domain" description="RNA-binding S4" evidence="2">
    <location>
        <begin position="15"/>
        <end position="42"/>
    </location>
</feature>
<dbReference type="Gene3D" id="3.10.290.10">
    <property type="entry name" value="RNA-binding S4 domain"/>
    <property type="match status" value="1"/>
</dbReference>
<dbReference type="SUPFAM" id="SSF55174">
    <property type="entry name" value="Alpha-L RNA-binding motif"/>
    <property type="match status" value="1"/>
</dbReference>
<dbReference type="CDD" id="cd00165">
    <property type="entry name" value="S4"/>
    <property type="match status" value="1"/>
</dbReference>
<evidence type="ECO:0000313" key="4">
    <source>
        <dbReference type="Proteomes" id="UP000249393"/>
    </source>
</evidence>
<sequence length="100" mass="10888">MSEAGGNDAGKEAARADVWLWRARFFKTRSLAAKFVDEGRIRLTRAGAESRIDKPSRTLKPGDVLVFGLAGRLIAIRVLDCGERRGPASEARGLYEAVEG</sequence>
<evidence type="ECO:0000259" key="2">
    <source>
        <dbReference type="Pfam" id="PF01479"/>
    </source>
</evidence>
<dbReference type="InterPro" id="IPR002942">
    <property type="entry name" value="S4_RNA-bd"/>
</dbReference>
<dbReference type="PROSITE" id="PS50889">
    <property type="entry name" value="S4"/>
    <property type="match status" value="1"/>
</dbReference>
<keyword evidence="1" id="KW-0694">RNA-binding</keyword>
<dbReference type="RefSeq" id="WP_304277693.1">
    <property type="nucleotide sequence ID" value="NZ_QFQZ01000031.1"/>
</dbReference>
<proteinExistence type="predicted"/>
<dbReference type="EMBL" id="QFQZ01000031">
    <property type="protein sequence ID" value="PZR34166.1"/>
    <property type="molecule type" value="Genomic_DNA"/>
</dbReference>
<organism evidence="3 4">
    <name type="scientific">Caulobacter segnis</name>
    <dbReference type="NCBI Taxonomy" id="88688"/>
    <lineage>
        <taxon>Bacteria</taxon>
        <taxon>Pseudomonadati</taxon>
        <taxon>Pseudomonadota</taxon>
        <taxon>Alphaproteobacteria</taxon>
        <taxon>Caulobacterales</taxon>
        <taxon>Caulobacteraceae</taxon>
        <taxon>Caulobacter</taxon>
    </lineage>
</organism>
<dbReference type="Pfam" id="PF01479">
    <property type="entry name" value="S4"/>
    <property type="match status" value="1"/>
</dbReference>
<evidence type="ECO:0000313" key="3">
    <source>
        <dbReference type="EMBL" id="PZR34166.1"/>
    </source>
</evidence>
<accession>A0A2W5VC26</accession>
<protein>
    <submittedName>
        <fullName evidence="3">RNA-binding protein</fullName>
    </submittedName>
</protein>
<gene>
    <name evidence="3" type="ORF">DI526_11275</name>
</gene>